<dbReference type="HOGENOM" id="CLU_004785_0_2_3"/>
<evidence type="ECO:0000256" key="2">
    <source>
        <dbReference type="ARBA" id="ARBA00011322"/>
    </source>
</evidence>
<dbReference type="GO" id="GO:0006260">
    <property type="term" value="P:DNA replication"/>
    <property type="evidence" value="ECO:0007669"/>
    <property type="project" value="UniProtKB-KW"/>
</dbReference>
<keyword evidence="9 11" id="KW-0175">Coiled coil</keyword>
<keyword evidence="7" id="KW-0862">Zinc</keyword>
<feature type="domain" description="Zinc-hook" evidence="12">
    <location>
        <begin position="477"/>
        <end position="527"/>
    </location>
</feature>
<dbReference type="GO" id="GO:0006310">
    <property type="term" value="P:DNA recombination"/>
    <property type="evidence" value="ECO:0007669"/>
    <property type="project" value="UniProtKB-KW"/>
</dbReference>
<dbReference type="AlphaFoldDB" id="E0UFN8"/>
<accession>E0UFN8</accession>
<dbReference type="GO" id="GO:0005524">
    <property type="term" value="F:ATP binding"/>
    <property type="evidence" value="ECO:0007669"/>
    <property type="project" value="UniProtKB-KW"/>
</dbReference>
<evidence type="ECO:0000256" key="3">
    <source>
        <dbReference type="ARBA" id="ARBA00022723"/>
    </source>
</evidence>
<comment type="similarity">
    <text evidence="1 11">Belongs to the SMC family. SbcC subfamily.</text>
</comment>
<dbReference type="Gene3D" id="1.10.287.510">
    <property type="entry name" value="Helix hairpin bin"/>
    <property type="match status" value="1"/>
</dbReference>
<feature type="domain" description="Rad50/SbcC-type AAA" evidence="13">
    <location>
        <begin position="5"/>
        <end position="207"/>
    </location>
</feature>
<dbReference type="KEGG" id="cyj:Cyan7822_1142"/>
<dbReference type="Gene3D" id="3.40.50.300">
    <property type="entry name" value="P-loop containing nucleotide triphosphate hydrolases"/>
    <property type="match status" value="2"/>
</dbReference>
<dbReference type="EMBL" id="CP002198">
    <property type="protein sequence ID" value="ADN13149.1"/>
    <property type="molecule type" value="Genomic_DNA"/>
</dbReference>
<dbReference type="OrthoDB" id="9795626at2"/>
<dbReference type="InterPro" id="IPR004592">
    <property type="entry name" value="SbcC_gammaproteobac_type"/>
</dbReference>
<reference evidence="15" key="1">
    <citation type="journal article" date="2011" name="MBio">
        <title>Novel metabolic attributes of the genus Cyanothece, comprising a group of unicellular nitrogen-fixing Cyanobacteria.</title>
        <authorList>
            <person name="Bandyopadhyay A."/>
            <person name="Elvitigala T."/>
            <person name="Welsh E."/>
            <person name="Stockel J."/>
            <person name="Liberton M."/>
            <person name="Min H."/>
            <person name="Sherman L.A."/>
            <person name="Pakrasi H.B."/>
        </authorList>
    </citation>
    <scope>NUCLEOTIDE SEQUENCE [LARGE SCALE GENOMIC DNA]</scope>
    <source>
        <strain evidence="15">PCC 7822</strain>
    </source>
</reference>
<dbReference type="InterPro" id="IPR013134">
    <property type="entry name" value="Zn_hook_RAD50"/>
</dbReference>
<evidence type="ECO:0000313" key="15">
    <source>
        <dbReference type="Proteomes" id="UP000008206"/>
    </source>
</evidence>
<keyword evidence="11" id="KW-0540">Nuclease</keyword>
<evidence type="ECO:0000259" key="12">
    <source>
        <dbReference type="Pfam" id="PF04423"/>
    </source>
</evidence>
<dbReference type="STRING" id="497965.Cyan7822_1142"/>
<dbReference type="Proteomes" id="UP000008206">
    <property type="component" value="Chromosome"/>
</dbReference>
<keyword evidence="10" id="KW-0234">DNA repair</keyword>
<evidence type="ECO:0000256" key="8">
    <source>
        <dbReference type="ARBA" id="ARBA00022840"/>
    </source>
</evidence>
<dbReference type="Pfam" id="PF04423">
    <property type="entry name" value="Rad50_zn_hook"/>
    <property type="match status" value="1"/>
</dbReference>
<evidence type="ECO:0000256" key="5">
    <source>
        <dbReference type="ARBA" id="ARBA00022763"/>
    </source>
</evidence>
<dbReference type="SUPFAM" id="SSF75712">
    <property type="entry name" value="Rad50 coiled-coil Zn hook"/>
    <property type="match status" value="1"/>
</dbReference>
<dbReference type="GO" id="GO:0016887">
    <property type="term" value="F:ATP hydrolysis activity"/>
    <property type="evidence" value="ECO:0007669"/>
    <property type="project" value="InterPro"/>
</dbReference>
<dbReference type="InterPro" id="IPR027417">
    <property type="entry name" value="P-loop_NTPase"/>
</dbReference>
<keyword evidence="11" id="KW-0233">DNA recombination</keyword>
<keyword evidence="3" id="KW-0479">Metal-binding</keyword>
<evidence type="ECO:0000256" key="9">
    <source>
        <dbReference type="ARBA" id="ARBA00023054"/>
    </source>
</evidence>
<evidence type="ECO:0000256" key="4">
    <source>
        <dbReference type="ARBA" id="ARBA00022741"/>
    </source>
</evidence>
<feature type="coiled-coil region" evidence="11">
    <location>
        <begin position="311"/>
        <end position="425"/>
    </location>
</feature>
<dbReference type="PANTHER" id="PTHR32114">
    <property type="entry name" value="ABC TRANSPORTER ABCH.3"/>
    <property type="match status" value="1"/>
</dbReference>
<evidence type="ECO:0000259" key="13">
    <source>
        <dbReference type="Pfam" id="PF13476"/>
    </source>
</evidence>
<keyword evidence="5" id="KW-0227">DNA damage</keyword>
<dbReference type="GO" id="GO:0006302">
    <property type="term" value="P:double-strand break repair"/>
    <property type="evidence" value="ECO:0007669"/>
    <property type="project" value="InterPro"/>
</dbReference>
<comment type="subunit">
    <text evidence="2 11">Heterodimer of SbcC and SbcD.</text>
</comment>
<keyword evidence="11" id="KW-0235">DNA replication</keyword>
<feature type="coiled-coil region" evidence="11">
    <location>
        <begin position="603"/>
        <end position="667"/>
    </location>
</feature>
<keyword evidence="15" id="KW-1185">Reference proteome</keyword>
<dbReference type="Pfam" id="PF13476">
    <property type="entry name" value="AAA_23"/>
    <property type="match status" value="1"/>
</dbReference>
<dbReference type="GO" id="GO:0004527">
    <property type="term" value="F:exonuclease activity"/>
    <property type="evidence" value="ECO:0007669"/>
    <property type="project" value="UniProtKB-KW"/>
</dbReference>
<evidence type="ECO:0000256" key="7">
    <source>
        <dbReference type="ARBA" id="ARBA00022833"/>
    </source>
</evidence>
<keyword evidence="4" id="KW-0547">Nucleotide-binding</keyword>
<keyword evidence="6 11" id="KW-0378">Hydrolase</keyword>
<proteinExistence type="inferred from homology"/>
<dbReference type="InterPro" id="IPR038729">
    <property type="entry name" value="Rad50/SbcC_AAA"/>
</dbReference>
<evidence type="ECO:0000256" key="6">
    <source>
        <dbReference type="ARBA" id="ARBA00022801"/>
    </source>
</evidence>
<dbReference type="eggNOG" id="COG0419">
    <property type="taxonomic scope" value="Bacteria"/>
</dbReference>
<dbReference type="PANTHER" id="PTHR32114:SF2">
    <property type="entry name" value="ABC TRANSPORTER ABCH.3"/>
    <property type="match status" value="1"/>
</dbReference>
<protein>
    <recommendedName>
        <fullName evidence="11">Nuclease SbcCD subunit C</fullName>
    </recommendedName>
</protein>
<dbReference type="Pfam" id="PF13558">
    <property type="entry name" value="SbcC_Walker_B"/>
    <property type="match status" value="1"/>
</dbReference>
<dbReference type="SUPFAM" id="SSF52540">
    <property type="entry name" value="P-loop containing nucleoside triphosphate hydrolases"/>
    <property type="match status" value="2"/>
</dbReference>
<dbReference type="GO" id="GO:0004519">
    <property type="term" value="F:endonuclease activity"/>
    <property type="evidence" value="ECO:0007669"/>
    <property type="project" value="UniProtKB-KW"/>
</dbReference>
<evidence type="ECO:0000256" key="10">
    <source>
        <dbReference type="ARBA" id="ARBA00023204"/>
    </source>
</evidence>
<keyword evidence="11" id="KW-0255">Endonuclease</keyword>
<feature type="coiled-coil region" evidence="11">
    <location>
        <begin position="163"/>
        <end position="287"/>
    </location>
</feature>
<keyword evidence="8" id="KW-0067">ATP-binding</keyword>
<feature type="coiled-coil region" evidence="11">
    <location>
        <begin position="725"/>
        <end position="828"/>
    </location>
</feature>
<comment type="function">
    <text evidence="11">SbcCD cleaves DNA hairpin structures. These structures can inhibit DNA replication and are intermediates in certain DNA recombination reactions. The complex acts as a 3'-&gt;5' double strand exonuclease that can open hairpins. It also has a 5' single-strand endonuclease activity.</text>
</comment>
<gene>
    <name evidence="11" type="primary">sbcC</name>
    <name evidence="14" type="ordered locus">Cyan7822_1142</name>
</gene>
<dbReference type="GO" id="GO:0046872">
    <property type="term" value="F:metal ion binding"/>
    <property type="evidence" value="ECO:0007669"/>
    <property type="project" value="UniProtKB-KW"/>
</dbReference>
<name>E0UFN8_GLOV7</name>
<organism evidence="14 15">
    <name type="scientific">Gloeothece verrucosa (strain PCC 7822)</name>
    <name type="common">Cyanothece sp. (strain PCC 7822)</name>
    <dbReference type="NCBI Taxonomy" id="497965"/>
    <lineage>
        <taxon>Bacteria</taxon>
        <taxon>Bacillati</taxon>
        <taxon>Cyanobacteriota</taxon>
        <taxon>Cyanophyceae</taxon>
        <taxon>Oscillatoriophycideae</taxon>
        <taxon>Chroococcales</taxon>
        <taxon>Aphanothecaceae</taxon>
        <taxon>Gloeothece</taxon>
        <taxon>Gloeothece verrucosa</taxon>
    </lineage>
</organism>
<dbReference type="NCBIfam" id="TIGR00618">
    <property type="entry name" value="sbcc"/>
    <property type="match status" value="1"/>
</dbReference>
<evidence type="ECO:0000256" key="1">
    <source>
        <dbReference type="ARBA" id="ARBA00006930"/>
    </source>
</evidence>
<evidence type="ECO:0000256" key="11">
    <source>
        <dbReference type="RuleBase" id="RU363070"/>
    </source>
</evidence>
<dbReference type="RefSeq" id="WP_013321256.1">
    <property type="nucleotide sequence ID" value="NC_014501.1"/>
</dbReference>
<evidence type="ECO:0000313" key="14">
    <source>
        <dbReference type="EMBL" id="ADN13149.1"/>
    </source>
</evidence>
<keyword evidence="11 14" id="KW-0269">Exonuclease</keyword>
<sequence>MIPLQLTLKNFLSYREASLDFRGLHTACVCGANGAGKSSLLEGITWAIWGESRANTEDDVIHTGAENVRVDFEFICNNQQYRIIRTRQRGKGGSLDFQIASSNGFRSLNAKGLRSTQDLITSSLKLDYDTFVNSAYLRQGRADEFMQRRPNERKQILADLLKLEQYEELANQAKDLSKLYKGQMQQLEESQDRLKEKLQQKETLITQKKGVVQEIELLQKAQTQAQERLKQLQAVQHQRQNWQQQLSWQKNQYENIGQESKRLKIEQSEVENKLAELKKNLSQEEEINLKYQQFMSLQQKEESLSAKFPTYQNLQQQKQKLEQEIFKHTNELKLQLQKNISRLENLQQQEQEVQQIVSNSAEVETALEKLQECRQRLSELDQLQHQVAPLLQRRYTLTREIEGRKARLTAKLEQLQEEQVKLFIEIDKVPEVRQEVLTVDSQIQELEKKQVYQQRVKEKGTERKARKKQLEDSQVIIEKQIQDLAKKLDLLVIPEATCPLCEQELDEHHRDHVIAKTQTQQREMQEQIWQIKESIAVCERELQCLRSEYSQLTEELIAYSSLQQYFGQLEAQLEASGDIKIKLTKIRSEILEIEAALSSGDYAPEGQNELKYLEEELKNLNYEEQTHAIVRAEEKRWRWAEIKQAKLEEANRRQVKINEEKPNLLERIYFLETELEELQKSSDIQKQIEAVEQSLEELSYDAIVHQNLRATIRQEQKAQFHYQQLQEAKQQYPQWQEKLKAVEQRLKFQQDNAATIQQQIDQTLMQIESLEDYAEVIEELELTIQNNREKLDDLLAKKGSFEQSLQQIESLKQEYIDNQQQLKEYKKQCRVYKELAQAFGKNGIQALMIENVLPQLEAETNQILSRLTGNQLHVQFLTQKSSKTNRQKAAAKLIDTLDIVIADARGTRSYETYSGGEAFRINFSIRLALAKLLAQRAGTSLQMLIVDEGFGTQDVEGCDRLIAAINTIASEFACILTVTHMPQFKEAFQHRIEVRKTNEGSQLILSH</sequence>